<dbReference type="Proteomes" id="UP000037035">
    <property type="component" value="Unassembled WGS sequence"/>
</dbReference>
<proteinExistence type="predicted"/>
<accession>A0A0L6V5I6</accession>
<dbReference type="EMBL" id="LAVV01007423">
    <property type="protein sequence ID" value="KNZ55979.1"/>
    <property type="molecule type" value="Genomic_DNA"/>
</dbReference>
<feature type="compositionally biased region" description="Low complexity" evidence="1">
    <location>
        <begin position="160"/>
        <end position="170"/>
    </location>
</feature>
<dbReference type="AlphaFoldDB" id="A0A0L6V5I6"/>
<feature type="region of interest" description="Disordered" evidence="1">
    <location>
        <begin position="134"/>
        <end position="187"/>
    </location>
</feature>
<comment type="caution">
    <text evidence="2">The sequence shown here is derived from an EMBL/GenBank/DDBJ whole genome shotgun (WGS) entry which is preliminary data.</text>
</comment>
<dbReference type="VEuPathDB" id="FungiDB:VP01_2528g2"/>
<reference evidence="2 3" key="1">
    <citation type="submission" date="2015-08" db="EMBL/GenBank/DDBJ databases">
        <title>Next Generation Sequencing and Analysis of the Genome of Puccinia sorghi L Schw, the Causal Agent of Maize Common Rust.</title>
        <authorList>
            <person name="Rochi L."/>
            <person name="Burguener G."/>
            <person name="Darino M."/>
            <person name="Turjanski A."/>
            <person name="Kreff E."/>
            <person name="Dieguez M.J."/>
            <person name="Sacco F."/>
        </authorList>
    </citation>
    <scope>NUCLEOTIDE SEQUENCE [LARGE SCALE GENOMIC DNA]</scope>
    <source>
        <strain evidence="2 3">RO10H11247</strain>
    </source>
</reference>
<protein>
    <submittedName>
        <fullName evidence="2">Uncharacterized protein</fullName>
    </submittedName>
</protein>
<feature type="region of interest" description="Disordered" evidence="1">
    <location>
        <begin position="90"/>
        <end position="118"/>
    </location>
</feature>
<feature type="compositionally biased region" description="Polar residues" evidence="1">
    <location>
        <begin position="100"/>
        <end position="111"/>
    </location>
</feature>
<keyword evidence="3" id="KW-1185">Reference proteome</keyword>
<name>A0A0L6V5I6_9BASI</name>
<organism evidence="2 3">
    <name type="scientific">Puccinia sorghi</name>
    <dbReference type="NCBI Taxonomy" id="27349"/>
    <lineage>
        <taxon>Eukaryota</taxon>
        <taxon>Fungi</taxon>
        <taxon>Dikarya</taxon>
        <taxon>Basidiomycota</taxon>
        <taxon>Pucciniomycotina</taxon>
        <taxon>Pucciniomycetes</taxon>
        <taxon>Pucciniales</taxon>
        <taxon>Pucciniaceae</taxon>
        <taxon>Puccinia</taxon>
    </lineage>
</organism>
<sequence length="187" mass="21532">MAPPAVSNRDADRTQTPDVTYHLVIIDWPWCMNSKRDEDYELLPRYLKAVILFFRLIKTFLSWKEVISRLDGWNPYQEITMAKTLAKMAKEKQEAETPKGATSQLNYTQAKTPPAENPTFMKEHLCRYKIPKRPALQQKHCSASTSTEQQQEKEEKQIKISKLQQKQNSQPTKSKESQSCPSADGNG</sequence>
<gene>
    <name evidence="2" type="ORF">VP01_2528g2</name>
</gene>
<evidence type="ECO:0000256" key="1">
    <source>
        <dbReference type="SAM" id="MobiDB-lite"/>
    </source>
</evidence>
<evidence type="ECO:0000313" key="2">
    <source>
        <dbReference type="EMBL" id="KNZ55979.1"/>
    </source>
</evidence>
<evidence type="ECO:0000313" key="3">
    <source>
        <dbReference type="Proteomes" id="UP000037035"/>
    </source>
</evidence>